<reference evidence="1 2" key="1">
    <citation type="submission" date="2024-01" db="EMBL/GenBank/DDBJ databases">
        <title>A draft genome for a cacao thread blight-causing isolate of Paramarasmius palmivorus.</title>
        <authorList>
            <person name="Baruah I.K."/>
            <person name="Bukari Y."/>
            <person name="Amoako-Attah I."/>
            <person name="Meinhardt L.W."/>
            <person name="Bailey B.A."/>
            <person name="Cohen S.P."/>
        </authorList>
    </citation>
    <scope>NUCLEOTIDE SEQUENCE [LARGE SCALE GENOMIC DNA]</scope>
    <source>
        <strain evidence="1 2">GH-12</strain>
    </source>
</reference>
<dbReference type="AlphaFoldDB" id="A0AAW0AR08"/>
<name>A0AAW0AR08_9AGAR</name>
<keyword evidence="2" id="KW-1185">Reference proteome</keyword>
<protein>
    <submittedName>
        <fullName evidence="1">Uncharacterized protein</fullName>
    </submittedName>
</protein>
<organism evidence="1 2">
    <name type="scientific">Paramarasmius palmivorus</name>
    <dbReference type="NCBI Taxonomy" id="297713"/>
    <lineage>
        <taxon>Eukaryota</taxon>
        <taxon>Fungi</taxon>
        <taxon>Dikarya</taxon>
        <taxon>Basidiomycota</taxon>
        <taxon>Agaricomycotina</taxon>
        <taxon>Agaricomycetes</taxon>
        <taxon>Agaricomycetidae</taxon>
        <taxon>Agaricales</taxon>
        <taxon>Marasmiineae</taxon>
        <taxon>Marasmiaceae</taxon>
        <taxon>Paramarasmius</taxon>
    </lineage>
</organism>
<sequence>MSSPSSQSQHQAELPRQKSDEAVAICDAYYAFLVNPRQDTEPPKRPTAEQRDEAWERWMENGGFRGWGDPGPLHTALDYEQNPGLRLIRDSQDRRAAELIGRHLRREHPDSMFPLREDNSWGPKITASNFVPKFEAAIPIPEPIPDTIAVARLFVALIFYHYSL</sequence>
<accession>A0AAW0AR08</accession>
<dbReference type="Proteomes" id="UP001383192">
    <property type="component" value="Unassembled WGS sequence"/>
</dbReference>
<evidence type="ECO:0000313" key="2">
    <source>
        <dbReference type="Proteomes" id="UP001383192"/>
    </source>
</evidence>
<gene>
    <name evidence="1" type="ORF">VNI00_019110</name>
</gene>
<proteinExistence type="predicted"/>
<comment type="caution">
    <text evidence="1">The sequence shown here is derived from an EMBL/GenBank/DDBJ whole genome shotgun (WGS) entry which is preliminary data.</text>
</comment>
<evidence type="ECO:0000313" key="1">
    <source>
        <dbReference type="EMBL" id="KAK7015512.1"/>
    </source>
</evidence>
<dbReference type="EMBL" id="JAYKXP010000318">
    <property type="protein sequence ID" value="KAK7015512.1"/>
    <property type="molecule type" value="Genomic_DNA"/>
</dbReference>